<reference evidence="1" key="2">
    <citation type="journal article" date="2020" name="Microorganisms">
        <title>Osmotic Adaptation and Compatible Solute Biosynthesis of Phototrophic Bacteria as Revealed from Genome Analyses.</title>
        <authorList>
            <person name="Imhoff J.F."/>
            <person name="Rahn T."/>
            <person name="Kunzel S."/>
            <person name="Keller A."/>
            <person name="Neulinger S.C."/>
        </authorList>
    </citation>
    <scope>NUCLEOTIDE SEQUENCE</scope>
    <source>
        <strain evidence="1">DSM 9154</strain>
    </source>
</reference>
<organism evidence="1 2">
    <name type="scientific">Rhodovibrio salinarum</name>
    <dbReference type="NCBI Taxonomy" id="1087"/>
    <lineage>
        <taxon>Bacteria</taxon>
        <taxon>Pseudomonadati</taxon>
        <taxon>Pseudomonadota</taxon>
        <taxon>Alphaproteobacteria</taxon>
        <taxon>Rhodospirillales</taxon>
        <taxon>Rhodovibrionaceae</taxon>
        <taxon>Rhodovibrio</taxon>
    </lineage>
</organism>
<dbReference type="Pfam" id="PF07310">
    <property type="entry name" value="PAS_5"/>
    <property type="match status" value="1"/>
</dbReference>
<dbReference type="EMBL" id="NRRE01000020">
    <property type="protein sequence ID" value="MBK1696934.1"/>
    <property type="molecule type" value="Genomic_DNA"/>
</dbReference>
<evidence type="ECO:0000313" key="2">
    <source>
        <dbReference type="Proteomes" id="UP000778970"/>
    </source>
</evidence>
<gene>
    <name evidence="1" type="ORF">CKO21_06710</name>
</gene>
<proteinExistence type="predicted"/>
<reference evidence="1" key="1">
    <citation type="submission" date="2017-08" db="EMBL/GenBank/DDBJ databases">
        <authorList>
            <person name="Imhoff J.F."/>
            <person name="Rahn T."/>
            <person name="Kuenzel S."/>
            <person name="Neulinger S.C."/>
        </authorList>
    </citation>
    <scope>NUCLEOTIDE SEQUENCE</scope>
    <source>
        <strain evidence="1">DSM 9154</strain>
    </source>
</reference>
<protein>
    <submittedName>
        <fullName evidence="1">PAS domain-containing protein</fullName>
    </submittedName>
</protein>
<dbReference type="AlphaFoldDB" id="A0A934QHG2"/>
<sequence length="227" mass="25121">MPTVGCTPAASFPSRLFPWWAAQARVKLKNGVKLVRTDCGVFASYRMLAPTARSVPKTGLPLTKPVVSVPTNVTKNIIQPVNPASPRLNVFYRFWRSLTPEGTVPPYRAFDVVKVPRELLPHLVLLDVLDGGRDFRYRVVGTDVVQAVGRDFTGDALSKFISRHEPDGMADGYRRVATQLVPDLYHGTLESVGKEFISYERLALPFTDANGTVSYILSCFQFDSTTG</sequence>
<dbReference type="Proteomes" id="UP000778970">
    <property type="component" value="Unassembled WGS sequence"/>
</dbReference>
<comment type="caution">
    <text evidence="1">The sequence shown here is derived from an EMBL/GenBank/DDBJ whole genome shotgun (WGS) entry which is preliminary data.</text>
</comment>
<evidence type="ECO:0000313" key="1">
    <source>
        <dbReference type="EMBL" id="MBK1696934.1"/>
    </source>
</evidence>
<dbReference type="InterPro" id="IPR009922">
    <property type="entry name" value="DUF1457"/>
</dbReference>
<keyword evidence="2" id="KW-1185">Reference proteome</keyword>
<name>A0A934QHG2_9PROT</name>
<accession>A0A934QHG2</accession>